<keyword evidence="1" id="KW-0134">Cell wall</keyword>
<sequence length="151" mass="15620">MNTDESDSLSRSLSESESLSTSSSLSESLSVSTSLSGSSSMNTDESDSISRSLNESESLSTSSSLSASASLIDSLSESLSNTISSENMNDGNMIATTNPGSVNKVSSESLKHNVQHKKLPQTGDSSANTGVLGGLFVLTSLALMKAKKKKD</sequence>
<feature type="compositionally biased region" description="Polar residues" evidence="5">
    <location>
        <begin position="88"/>
        <end position="108"/>
    </location>
</feature>
<evidence type="ECO:0000256" key="5">
    <source>
        <dbReference type="SAM" id="MobiDB-lite"/>
    </source>
</evidence>
<evidence type="ECO:0000256" key="2">
    <source>
        <dbReference type="ARBA" id="ARBA00022525"/>
    </source>
</evidence>
<protein>
    <recommendedName>
        <fullName evidence="6">Gram-positive cocci surface proteins LPxTG domain-containing protein</fullName>
    </recommendedName>
</protein>
<dbReference type="InterPro" id="IPR019931">
    <property type="entry name" value="LPXTG_anchor"/>
</dbReference>
<evidence type="ECO:0000313" key="8">
    <source>
        <dbReference type="Proteomes" id="UP000245607"/>
    </source>
</evidence>
<proteinExistence type="predicted"/>
<dbReference type="NCBIfam" id="TIGR01167">
    <property type="entry name" value="LPXTG_anchor"/>
    <property type="match status" value="1"/>
</dbReference>
<evidence type="ECO:0000256" key="1">
    <source>
        <dbReference type="ARBA" id="ARBA00022512"/>
    </source>
</evidence>
<gene>
    <name evidence="7" type="ORF">DB362_07795</name>
</gene>
<accession>A0A2U2M326</accession>
<name>A0A2U2M326_9LACO</name>
<reference evidence="7 8" key="1">
    <citation type="submission" date="2018-05" db="EMBL/GenBank/DDBJ databases">
        <title>Lactobacillus salivarius genome sequencing and assembly.</title>
        <authorList>
            <person name="Audisio C."/>
            <person name="Albarracin L."/>
            <person name="Torres M.J."/>
            <person name="Hebert E.M."/>
            <person name="Saavedra L."/>
        </authorList>
    </citation>
    <scope>NUCLEOTIDE SEQUENCE [LARGE SCALE GENOMIC DNA]</scope>
    <source>
        <strain evidence="7 8">A3iob</strain>
    </source>
</reference>
<dbReference type="AlphaFoldDB" id="A0A2U2M326"/>
<feature type="domain" description="Gram-positive cocci surface proteins LPxTG" evidence="6">
    <location>
        <begin position="119"/>
        <end position="151"/>
    </location>
</feature>
<organism evidence="7 8">
    <name type="scientific">Ligilactobacillus salivarius</name>
    <dbReference type="NCBI Taxonomy" id="1624"/>
    <lineage>
        <taxon>Bacteria</taxon>
        <taxon>Bacillati</taxon>
        <taxon>Bacillota</taxon>
        <taxon>Bacilli</taxon>
        <taxon>Lactobacillales</taxon>
        <taxon>Lactobacillaceae</taxon>
        <taxon>Ligilactobacillus</taxon>
    </lineage>
</organism>
<dbReference type="Pfam" id="PF00746">
    <property type="entry name" value="Gram_pos_anchor"/>
    <property type="match status" value="1"/>
</dbReference>
<evidence type="ECO:0000313" key="7">
    <source>
        <dbReference type="EMBL" id="PWG51250.1"/>
    </source>
</evidence>
<keyword evidence="3" id="KW-0732">Signal</keyword>
<feature type="region of interest" description="Disordered" evidence="5">
    <location>
        <begin position="82"/>
        <end position="126"/>
    </location>
</feature>
<dbReference type="EMBL" id="QFAS01000009">
    <property type="protein sequence ID" value="PWG51250.1"/>
    <property type="molecule type" value="Genomic_DNA"/>
</dbReference>
<evidence type="ECO:0000259" key="6">
    <source>
        <dbReference type="PROSITE" id="PS50847"/>
    </source>
</evidence>
<feature type="compositionally biased region" description="Low complexity" evidence="5">
    <location>
        <begin position="9"/>
        <end position="40"/>
    </location>
</feature>
<evidence type="ECO:0000256" key="3">
    <source>
        <dbReference type="ARBA" id="ARBA00022729"/>
    </source>
</evidence>
<evidence type="ECO:0000256" key="4">
    <source>
        <dbReference type="ARBA" id="ARBA00023088"/>
    </source>
</evidence>
<dbReference type="PROSITE" id="PS50847">
    <property type="entry name" value="GRAM_POS_ANCHORING"/>
    <property type="match status" value="1"/>
</dbReference>
<feature type="compositionally biased region" description="Low complexity" evidence="5">
    <location>
        <begin position="49"/>
        <end position="66"/>
    </location>
</feature>
<keyword evidence="2" id="KW-0964">Secreted</keyword>
<dbReference type="Proteomes" id="UP000245607">
    <property type="component" value="Unassembled WGS sequence"/>
</dbReference>
<keyword evidence="4" id="KW-0572">Peptidoglycan-anchor</keyword>
<feature type="region of interest" description="Disordered" evidence="5">
    <location>
        <begin position="1"/>
        <end position="66"/>
    </location>
</feature>
<comment type="caution">
    <text evidence="7">The sequence shown here is derived from an EMBL/GenBank/DDBJ whole genome shotgun (WGS) entry which is preliminary data.</text>
</comment>